<feature type="region of interest" description="Disordered" evidence="18">
    <location>
        <begin position="387"/>
        <end position="424"/>
    </location>
</feature>
<name>A0A2J7ZXD5_9CHLO</name>
<dbReference type="GO" id="GO:0008270">
    <property type="term" value="F:zinc ion binding"/>
    <property type="evidence" value="ECO:0007669"/>
    <property type="project" value="UniProtKB-KW"/>
</dbReference>
<dbReference type="EC" id="2.7.1.182" evidence="15"/>
<evidence type="ECO:0000256" key="10">
    <source>
        <dbReference type="ARBA" id="ARBA00022833"/>
    </source>
</evidence>
<keyword evidence="7" id="KW-0479">Metal-binding</keyword>
<evidence type="ECO:0000256" key="2">
    <source>
        <dbReference type="ARBA" id="ARBA00010794"/>
    </source>
</evidence>
<evidence type="ECO:0000256" key="4">
    <source>
        <dbReference type="ARBA" id="ARBA00022640"/>
    </source>
</evidence>
<dbReference type="InterPro" id="IPR039606">
    <property type="entry name" value="Phytol/farnesol_kinase"/>
</dbReference>
<evidence type="ECO:0000256" key="18">
    <source>
        <dbReference type="SAM" id="MobiDB-lite"/>
    </source>
</evidence>
<keyword evidence="3" id="KW-0150">Chloroplast</keyword>
<evidence type="ECO:0000256" key="12">
    <source>
        <dbReference type="ARBA" id="ARBA00022989"/>
    </source>
</evidence>
<gene>
    <name evidence="20" type="ORF">TSOC_008853</name>
</gene>
<dbReference type="AlphaFoldDB" id="A0A2J7ZXD5"/>
<evidence type="ECO:0000256" key="1">
    <source>
        <dbReference type="ARBA" id="ARBA00004508"/>
    </source>
</evidence>
<evidence type="ECO:0000256" key="17">
    <source>
        <dbReference type="PROSITE-ProRule" id="PRU00134"/>
    </source>
</evidence>
<evidence type="ECO:0000256" key="13">
    <source>
        <dbReference type="ARBA" id="ARBA00023136"/>
    </source>
</evidence>
<organism evidence="20 21">
    <name type="scientific">Tetrabaena socialis</name>
    <dbReference type="NCBI Taxonomy" id="47790"/>
    <lineage>
        <taxon>Eukaryota</taxon>
        <taxon>Viridiplantae</taxon>
        <taxon>Chlorophyta</taxon>
        <taxon>core chlorophytes</taxon>
        <taxon>Chlorophyceae</taxon>
        <taxon>CS clade</taxon>
        <taxon>Chlamydomonadales</taxon>
        <taxon>Tetrabaenaceae</taxon>
        <taxon>Tetrabaena</taxon>
    </lineage>
</organism>
<evidence type="ECO:0000256" key="11">
    <source>
        <dbReference type="ARBA" id="ARBA00022946"/>
    </source>
</evidence>
<protein>
    <recommendedName>
        <fullName evidence="15">phytol kinase</fullName>
        <ecNumber evidence="15">2.7.1.182</ecNumber>
    </recommendedName>
</protein>
<evidence type="ECO:0000256" key="14">
    <source>
        <dbReference type="ARBA" id="ARBA00024015"/>
    </source>
</evidence>
<keyword evidence="21" id="KW-1185">Reference proteome</keyword>
<dbReference type="EMBL" id="PGGS01000348">
    <property type="protein sequence ID" value="PNH04941.1"/>
    <property type="molecule type" value="Genomic_DNA"/>
</dbReference>
<dbReference type="OrthoDB" id="563652at2759"/>
<dbReference type="InterPro" id="IPR002893">
    <property type="entry name" value="Znf_MYND"/>
</dbReference>
<evidence type="ECO:0000313" key="20">
    <source>
        <dbReference type="EMBL" id="PNH04941.1"/>
    </source>
</evidence>
<dbReference type="Pfam" id="PF01753">
    <property type="entry name" value="zf-MYND"/>
    <property type="match status" value="1"/>
</dbReference>
<keyword evidence="5" id="KW-0808">Transferase</keyword>
<evidence type="ECO:0000313" key="21">
    <source>
        <dbReference type="Proteomes" id="UP000236333"/>
    </source>
</evidence>
<keyword evidence="11" id="KW-0809">Transit peptide</keyword>
<keyword evidence="10" id="KW-0862">Zinc</keyword>
<dbReference type="Proteomes" id="UP000236333">
    <property type="component" value="Unassembled WGS sequence"/>
</dbReference>
<feature type="region of interest" description="Disordered" evidence="18">
    <location>
        <begin position="702"/>
        <end position="721"/>
    </location>
</feature>
<keyword evidence="8 17" id="KW-0863">Zinc-finger</keyword>
<dbReference type="GO" id="GO:0009507">
    <property type="term" value="C:chloroplast"/>
    <property type="evidence" value="ECO:0007669"/>
    <property type="project" value="UniProtKB-SubCell"/>
</dbReference>
<evidence type="ECO:0000256" key="16">
    <source>
        <dbReference type="ARBA" id="ARBA00048889"/>
    </source>
</evidence>
<comment type="pathway">
    <text evidence="14">Cofactor biosynthesis; tocopherol biosynthesis.</text>
</comment>
<reference evidence="20 21" key="1">
    <citation type="journal article" date="2017" name="Mol. Biol. Evol.">
        <title>The 4-celled Tetrabaena socialis nuclear genome reveals the essential components for genetic control of cell number at the origin of multicellularity in the volvocine lineage.</title>
        <authorList>
            <person name="Featherston J."/>
            <person name="Arakaki Y."/>
            <person name="Hanschen E.R."/>
            <person name="Ferris P.J."/>
            <person name="Michod R.E."/>
            <person name="Olson B.J.S.C."/>
            <person name="Nozaki H."/>
            <person name="Durand P.M."/>
        </authorList>
    </citation>
    <scope>NUCLEOTIDE SEQUENCE [LARGE SCALE GENOMIC DNA]</scope>
    <source>
        <strain evidence="20 21">NIES-571</strain>
    </source>
</reference>
<dbReference type="GO" id="GO:0016020">
    <property type="term" value="C:membrane"/>
    <property type="evidence" value="ECO:0007669"/>
    <property type="project" value="UniProtKB-SubCell"/>
</dbReference>
<keyword evidence="6" id="KW-0812">Transmembrane</keyword>
<accession>A0A2J7ZXD5</accession>
<evidence type="ECO:0000256" key="5">
    <source>
        <dbReference type="ARBA" id="ARBA00022679"/>
    </source>
</evidence>
<comment type="catalytic activity">
    <reaction evidence="16">
        <text>phytol + CTP = phytyl phosphate + CDP + H(+)</text>
        <dbReference type="Rhea" id="RHEA:38055"/>
        <dbReference type="ChEBI" id="CHEBI:15378"/>
        <dbReference type="ChEBI" id="CHEBI:17327"/>
        <dbReference type="ChEBI" id="CHEBI:37563"/>
        <dbReference type="ChEBI" id="CHEBI:58069"/>
        <dbReference type="ChEBI" id="CHEBI:75483"/>
        <dbReference type="EC" id="2.7.1.182"/>
    </reaction>
</comment>
<keyword evidence="12" id="KW-1133">Transmembrane helix</keyword>
<proteinExistence type="inferred from homology"/>
<keyword evidence="4" id="KW-0934">Plastid</keyword>
<evidence type="ECO:0000256" key="7">
    <source>
        <dbReference type="ARBA" id="ARBA00022723"/>
    </source>
</evidence>
<feature type="domain" description="MYND-type" evidence="19">
    <location>
        <begin position="991"/>
        <end position="1037"/>
    </location>
</feature>
<dbReference type="SUPFAM" id="SSF144232">
    <property type="entry name" value="HIT/MYND zinc finger-like"/>
    <property type="match status" value="1"/>
</dbReference>
<keyword evidence="9" id="KW-0418">Kinase</keyword>
<comment type="subcellular location">
    <subcellularLocation>
        <location evidence="1">Plastid</location>
        <location evidence="1">Chloroplast membrane</location>
        <topology evidence="1">Multi-pass membrane protein</topology>
    </subcellularLocation>
</comment>
<feature type="compositionally biased region" description="Low complexity" evidence="18">
    <location>
        <begin position="387"/>
        <end position="399"/>
    </location>
</feature>
<evidence type="ECO:0000256" key="9">
    <source>
        <dbReference type="ARBA" id="ARBA00022777"/>
    </source>
</evidence>
<evidence type="ECO:0000256" key="15">
    <source>
        <dbReference type="ARBA" id="ARBA00039024"/>
    </source>
</evidence>
<dbReference type="PROSITE" id="PS50865">
    <property type="entry name" value="ZF_MYND_2"/>
    <property type="match status" value="1"/>
</dbReference>
<comment type="caution">
    <text evidence="20">The sequence shown here is derived from an EMBL/GenBank/DDBJ whole genome shotgun (WGS) entry which is preliminary data.</text>
</comment>
<evidence type="ECO:0000256" key="6">
    <source>
        <dbReference type="ARBA" id="ARBA00022692"/>
    </source>
</evidence>
<keyword evidence="13" id="KW-0472">Membrane</keyword>
<evidence type="ECO:0000256" key="3">
    <source>
        <dbReference type="ARBA" id="ARBA00022528"/>
    </source>
</evidence>
<evidence type="ECO:0000259" key="19">
    <source>
        <dbReference type="PROSITE" id="PS50865"/>
    </source>
</evidence>
<comment type="similarity">
    <text evidence="2">Belongs to the polyprenol kinase family.</text>
</comment>
<dbReference type="GO" id="GO:0010276">
    <property type="term" value="F:phytol kinase activity"/>
    <property type="evidence" value="ECO:0007669"/>
    <property type="project" value="UniProtKB-EC"/>
</dbReference>
<feature type="compositionally biased region" description="Gly residues" evidence="18">
    <location>
        <begin position="703"/>
        <end position="721"/>
    </location>
</feature>
<dbReference type="PANTHER" id="PTHR32523">
    <property type="entry name" value="PHYTOL KINASE 1, CHLOROPLASTIC"/>
    <property type="match status" value="1"/>
</dbReference>
<dbReference type="Gene3D" id="6.10.140.2220">
    <property type="match status" value="1"/>
</dbReference>
<dbReference type="PANTHER" id="PTHR32523:SF8">
    <property type="entry name" value="DOLICHOL KINASE"/>
    <property type="match status" value="1"/>
</dbReference>
<sequence length="1045" mass="107364">MGRSLARLSALGLELSSPGPDPSLAALRSANDDIDVLIESSGYQEVWPAVGKVEMLTLHAVVLRRSSASLTPELSEEHRAAHAALRTKLTEALIAHLRLDSSAAQVATANAVIRSHSLRCYARLLADSSAQLSQRRSRRAVQAALGLLAEARRLLTALHRLDHRTAVPGAPRVVRGLSDEVPASGLLEHWARALLLVALPGEGGEDEAAAELAGMAPTLVTMDFRTYHVTDTPSLSYLLSSHVVRLCSAMDGGPDHGLGQGDVRYAAPLFDTTQLRLRPGSRAYAGTTLAQAALRFWHNFILHTNPTAPKTDLFAGPFTCERYMQQSQVLRVTTQRGDWRAQRAMRACSAQCAVGLTGAASQVGLHAPSTLGGAAVAGTAAAAAPAATPLSSPPAAAAAAPPPDGPCATRAAGEPRAQLAPAETELDEARRCRDMVWACSIPPLNMQAAFELAMRLVACALGALAEPATARAGMPLPVAGDGAGAAGPVRPRVARLEAMKLAVLALLCARKAARQVVAAAVLQRRDLQRLEGYWAAVMTVVNRQQANETQELFKQLHLTPQSHEGPPRGLPPAPSPDVAAALAAGWAPGMERLLRLPGPLREDVDFPDEDYHDSFQGGAFKNYGSAWGQLLAFGPPCAVAAAVATAAKCIQRGAPTARAGTAPAIRLLFWASPLPVCWLAERVGAQPLAAATRDGLAAAGSAAGAGGGGGGGDGPGGLPVAGSGDGGASQLRLLLSWVALRISGPLSRAAQAAASLQPSGLPAEEYSKVKRWLPSLLWRLLRWVTVLAAAHAAAAAAAHAGGAEPGDAAAAAAAAAGAAAAEWRDLLLREVGLSAVLGLGLTCAPPRETHPAPLYASALHGALLALARLMPAELAAVVRAADAVVVEGPEAAADKAGIVRGQLLPTLQLLRHVLGPGGGLCEPRVLAAVERVCGEGGGHVDSGEEGLGVVAGAAEGEEEGALPPHLAELLAGGAMLAAPAEARALLPVCANPLCGNLEGPSEAALKLLRCGGCGGRVRYCSRGCQQAHWRAGHAAECGALQALEE</sequence>
<evidence type="ECO:0000256" key="8">
    <source>
        <dbReference type="ARBA" id="ARBA00022771"/>
    </source>
</evidence>